<comment type="subcellular location">
    <subcellularLocation>
        <location evidence="5">Cell membrane</location>
        <topology evidence="5">Multi-pass membrane protein</topology>
    </subcellularLocation>
    <subcellularLocation>
        <location evidence="1">Membrane</location>
        <topology evidence="1">Multi-pass membrane protein</topology>
    </subcellularLocation>
</comment>
<keyword evidence="3 5" id="KW-1133">Transmembrane helix</keyword>
<name>A0ABT2X508_9RHOB</name>
<evidence type="ECO:0000313" key="6">
    <source>
        <dbReference type="EMBL" id="MCU9849027.1"/>
    </source>
</evidence>
<keyword evidence="2 5" id="KW-0812">Transmembrane</keyword>
<dbReference type="PANTHER" id="PTHR43701">
    <property type="entry name" value="MEMBRANE TRANSPORTER PROTEIN MJ0441-RELATED"/>
    <property type="match status" value="1"/>
</dbReference>
<dbReference type="RefSeq" id="WP_263337108.1">
    <property type="nucleotide sequence ID" value="NZ_JAOVQO010000012.1"/>
</dbReference>
<comment type="similarity">
    <text evidence="5">Belongs to the 4-toluene sulfonate uptake permease (TSUP) (TC 2.A.102) family.</text>
</comment>
<dbReference type="InterPro" id="IPR002781">
    <property type="entry name" value="TM_pro_TauE-like"/>
</dbReference>
<gene>
    <name evidence="6" type="ORF">OEZ60_13550</name>
</gene>
<keyword evidence="7" id="KW-1185">Reference proteome</keyword>
<evidence type="ECO:0000256" key="3">
    <source>
        <dbReference type="ARBA" id="ARBA00022989"/>
    </source>
</evidence>
<feature type="transmembrane region" description="Helical" evidence="5">
    <location>
        <begin position="98"/>
        <end position="119"/>
    </location>
</feature>
<protein>
    <recommendedName>
        <fullName evidence="5">Probable membrane transporter protein</fullName>
    </recommendedName>
</protein>
<keyword evidence="5" id="KW-1003">Cell membrane</keyword>
<dbReference type="PANTHER" id="PTHR43701:SF12">
    <property type="entry name" value="MEMBRANE TRANSPORTER PROTEIN YTNM-RELATED"/>
    <property type="match status" value="1"/>
</dbReference>
<feature type="transmembrane region" description="Helical" evidence="5">
    <location>
        <begin position="204"/>
        <end position="227"/>
    </location>
</feature>
<keyword evidence="4 5" id="KW-0472">Membrane</keyword>
<feature type="transmembrane region" description="Helical" evidence="5">
    <location>
        <begin position="233"/>
        <end position="251"/>
    </location>
</feature>
<feature type="transmembrane region" description="Helical" evidence="5">
    <location>
        <begin position="72"/>
        <end position="91"/>
    </location>
</feature>
<evidence type="ECO:0000256" key="2">
    <source>
        <dbReference type="ARBA" id="ARBA00022692"/>
    </source>
</evidence>
<comment type="caution">
    <text evidence="6">The sequence shown here is derived from an EMBL/GenBank/DDBJ whole genome shotgun (WGS) entry which is preliminary data.</text>
</comment>
<accession>A0ABT2X508</accession>
<organism evidence="6 7">
    <name type="scientific">Albidovulum salinarum</name>
    <dbReference type="NCBI Taxonomy" id="2984153"/>
    <lineage>
        <taxon>Bacteria</taxon>
        <taxon>Pseudomonadati</taxon>
        <taxon>Pseudomonadota</taxon>
        <taxon>Alphaproteobacteria</taxon>
        <taxon>Rhodobacterales</taxon>
        <taxon>Paracoccaceae</taxon>
        <taxon>Albidovulum</taxon>
    </lineage>
</organism>
<dbReference type="EMBL" id="JAOVQO010000012">
    <property type="protein sequence ID" value="MCU9849027.1"/>
    <property type="molecule type" value="Genomic_DNA"/>
</dbReference>
<evidence type="ECO:0000313" key="7">
    <source>
        <dbReference type="Proteomes" id="UP001209535"/>
    </source>
</evidence>
<dbReference type="Proteomes" id="UP001209535">
    <property type="component" value="Unassembled WGS sequence"/>
</dbReference>
<proteinExistence type="inferred from homology"/>
<evidence type="ECO:0000256" key="4">
    <source>
        <dbReference type="ARBA" id="ARBA00023136"/>
    </source>
</evidence>
<dbReference type="Pfam" id="PF01925">
    <property type="entry name" value="TauE"/>
    <property type="match status" value="1"/>
</dbReference>
<evidence type="ECO:0000256" key="1">
    <source>
        <dbReference type="ARBA" id="ARBA00004141"/>
    </source>
</evidence>
<evidence type="ECO:0000256" key="5">
    <source>
        <dbReference type="RuleBase" id="RU363041"/>
    </source>
</evidence>
<dbReference type="InterPro" id="IPR051598">
    <property type="entry name" value="TSUP/Inactive_protease-like"/>
</dbReference>
<feature type="transmembrane region" description="Helical" evidence="5">
    <location>
        <begin position="173"/>
        <end position="192"/>
    </location>
</feature>
<reference evidence="6 7" key="1">
    <citation type="submission" date="2022-10" db="EMBL/GenBank/DDBJ databases">
        <title>Defluviimonas sp. nov., isolated from ocean surface sediments.</title>
        <authorList>
            <person name="He W."/>
            <person name="Wang L."/>
            <person name="Zhang D.-F."/>
        </authorList>
    </citation>
    <scope>NUCLEOTIDE SEQUENCE [LARGE SCALE GENOMIC DNA]</scope>
    <source>
        <strain evidence="6 7">WL0024</strain>
    </source>
</reference>
<sequence>MDNFIAFAVVGFLAQLVDGALGMGFGVISSAVLLAQGVPPPLVSASVNAAKLPTSGTSATSHWLHGNIDWRVVRPVVVMGALGGCLGALLLTSLKGALLLWLTNLYLLAIGALVLVRAWRGRAPALVAAGRFRLIGFAGGAIEGIGGSWGPIVTTGLLGSGVPPRQAVGSSNLSEFVVSFVVFAVLTLGFHAGHWGADMEWRSLIGSVAGLVAGGVPAAIFGGRLAARVPHRPLTVAVGLLAIGIAAYRFATM</sequence>